<proteinExistence type="predicted"/>
<organism evidence="3 4">
    <name type="scientific">Serendipita indica (strain DSM 11827)</name>
    <name type="common">Root endophyte fungus</name>
    <name type="synonym">Piriformospora indica</name>
    <dbReference type="NCBI Taxonomy" id="1109443"/>
    <lineage>
        <taxon>Eukaryota</taxon>
        <taxon>Fungi</taxon>
        <taxon>Dikarya</taxon>
        <taxon>Basidiomycota</taxon>
        <taxon>Agaricomycotina</taxon>
        <taxon>Agaricomycetes</taxon>
        <taxon>Sebacinales</taxon>
        <taxon>Serendipitaceae</taxon>
        <taxon>Serendipita</taxon>
    </lineage>
</organism>
<dbReference type="PANTHER" id="PTHR34883:SF15">
    <property type="entry name" value="EXTRACELLULAR SERINE-RICH PROTEIN"/>
    <property type="match status" value="1"/>
</dbReference>
<dbReference type="PANTHER" id="PTHR34883">
    <property type="entry name" value="SERINE-RICH PROTEIN, PUTATIVE-RELATED-RELATED"/>
    <property type="match status" value="1"/>
</dbReference>
<dbReference type="InParanoid" id="G4TEM7"/>
<dbReference type="AlphaFoldDB" id="G4TEM7"/>
<dbReference type="InterPro" id="IPR052953">
    <property type="entry name" value="Ser-rich/MCO-related"/>
</dbReference>
<feature type="chain" id="PRO_5003468437" description="Phytocyanin domain-containing protein" evidence="2">
    <location>
        <begin position="20"/>
        <end position="209"/>
    </location>
</feature>
<dbReference type="SUPFAM" id="SSF49503">
    <property type="entry name" value="Cupredoxins"/>
    <property type="match status" value="1"/>
</dbReference>
<evidence type="ECO:0000256" key="2">
    <source>
        <dbReference type="SAM" id="SignalP"/>
    </source>
</evidence>
<dbReference type="OMA" id="CKAPTHC"/>
<evidence type="ECO:0000256" key="1">
    <source>
        <dbReference type="SAM" id="MobiDB-lite"/>
    </source>
</evidence>
<dbReference type="STRING" id="1109443.G4TEM7"/>
<evidence type="ECO:0000313" key="3">
    <source>
        <dbReference type="EMBL" id="CCA69776.1"/>
    </source>
</evidence>
<dbReference type="EMBL" id="CAFZ01000063">
    <property type="protein sequence ID" value="CCA69776.1"/>
    <property type="molecule type" value="Genomic_DNA"/>
</dbReference>
<protein>
    <recommendedName>
        <fullName evidence="5">Phytocyanin domain-containing protein</fullName>
    </recommendedName>
</protein>
<keyword evidence="2" id="KW-0732">Signal</keyword>
<sequence length="209" mass="21013">MLSTPFLSILAAIATVVHAANHDVNVGVDGLQFTPPSISNAVKGDTITFRFSGLHSASESTLTSPCTHKSSGFDSGQLSSGTYKITLNSTDPVWVYCSVGAHCRAGMVFAVNPGSNLAAFQAAAQGQTVSSSTGTTSTSTISRPPTNTTSSSATISTSPHTSTSTTPRPSTASTITSLSTSTPGAASRSMSPSNALWVLAGAVLGAVGI</sequence>
<accession>G4TEM7</accession>
<reference evidence="3 4" key="1">
    <citation type="journal article" date="2011" name="PLoS Pathog.">
        <title>Endophytic Life Strategies Decoded by Genome and Transcriptome Analyses of the Mutualistic Root Symbiont Piriformospora indica.</title>
        <authorList>
            <person name="Zuccaro A."/>
            <person name="Lahrmann U."/>
            <person name="Guldener U."/>
            <person name="Langen G."/>
            <person name="Pfiffi S."/>
            <person name="Biedenkopf D."/>
            <person name="Wong P."/>
            <person name="Samans B."/>
            <person name="Grimm C."/>
            <person name="Basiewicz M."/>
            <person name="Murat C."/>
            <person name="Martin F."/>
            <person name="Kogel K.H."/>
        </authorList>
    </citation>
    <scope>NUCLEOTIDE SEQUENCE [LARGE SCALE GENOMIC DNA]</scope>
    <source>
        <strain evidence="3 4">DSM 11827</strain>
    </source>
</reference>
<dbReference type="InterPro" id="IPR008972">
    <property type="entry name" value="Cupredoxin"/>
</dbReference>
<dbReference type="Proteomes" id="UP000007148">
    <property type="component" value="Unassembled WGS sequence"/>
</dbReference>
<evidence type="ECO:0000313" key="4">
    <source>
        <dbReference type="Proteomes" id="UP000007148"/>
    </source>
</evidence>
<feature type="region of interest" description="Disordered" evidence="1">
    <location>
        <begin position="128"/>
        <end position="190"/>
    </location>
</feature>
<dbReference type="eggNOG" id="ENOG502SDM1">
    <property type="taxonomic scope" value="Eukaryota"/>
</dbReference>
<keyword evidence="4" id="KW-1185">Reference proteome</keyword>
<feature type="compositionally biased region" description="Low complexity" evidence="1">
    <location>
        <begin position="128"/>
        <end position="182"/>
    </location>
</feature>
<gene>
    <name evidence="3" type="ORF">PIIN_03716</name>
</gene>
<dbReference type="OrthoDB" id="1921208at2759"/>
<evidence type="ECO:0008006" key="5">
    <source>
        <dbReference type="Google" id="ProtNLM"/>
    </source>
</evidence>
<feature type="signal peptide" evidence="2">
    <location>
        <begin position="1"/>
        <end position="19"/>
    </location>
</feature>
<dbReference type="CDD" id="cd00920">
    <property type="entry name" value="Cupredoxin"/>
    <property type="match status" value="1"/>
</dbReference>
<dbReference type="HOGENOM" id="CLU_053381_1_2_1"/>
<comment type="caution">
    <text evidence="3">The sequence shown here is derived from an EMBL/GenBank/DDBJ whole genome shotgun (WGS) entry which is preliminary data.</text>
</comment>
<dbReference type="Gene3D" id="2.60.40.420">
    <property type="entry name" value="Cupredoxins - blue copper proteins"/>
    <property type="match status" value="1"/>
</dbReference>
<name>G4TEM7_SERID</name>